<evidence type="ECO:0000313" key="2">
    <source>
        <dbReference type="EMBL" id="RGZ84792.1"/>
    </source>
</evidence>
<dbReference type="InterPro" id="IPR041633">
    <property type="entry name" value="Polbeta"/>
</dbReference>
<dbReference type="InterPro" id="IPR052548">
    <property type="entry name" value="Type_VII_TA_antitoxin"/>
</dbReference>
<proteinExistence type="predicted"/>
<dbReference type="Gene3D" id="3.30.460.10">
    <property type="entry name" value="Beta Polymerase, domain 2"/>
    <property type="match status" value="1"/>
</dbReference>
<dbReference type="Proteomes" id="UP000286561">
    <property type="component" value="Unassembled WGS sequence"/>
</dbReference>
<dbReference type="PANTHER" id="PTHR33933">
    <property type="entry name" value="NUCLEOTIDYLTRANSFERASE"/>
    <property type="match status" value="1"/>
</dbReference>
<dbReference type="SUPFAM" id="SSF81301">
    <property type="entry name" value="Nucleotidyltransferase"/>
    <property type="match status" value="1"/>
</dbReference>
<dbReference type="EMBL" id="QSEP01000013">
    <property type="protein sequence ID" value="RGZ84792.1"/>
    <property type="molecule type" value="Genomic_DNA"/>
</dbReference>
<dbReference type="OrthoDB" id="9803106at2"/>
<dbReference type="AlphaFoldDB" id="A0A413PZV4"/>
<name>A0A413PZV4_9FIRM</name>
<comment type="caution">
    <text evidence="2">The sequence shown here is derived from an EMBL/GenBank/DDBJ whole genome shotgun (WGS) entry which is preliminary data.</text>
</comment>
<evidence type="ECO:0000259" key="1">
    <source>
        <dbReference type="Pfam" id="PF18765"/>
    </source>
</evidence>
<feature type="domain" description="Polymerase beta nucleotidyltransferase" evidence="1">
    <location>
        <begin position="83"/>
        <end position="153"/>
    </location>
</feature>
<gene>
    <name evidence="2" type="ORF">DW972_03950</name>
</gene>
<reference evidence="2 3" key="1">
    <citation type="submission" date="2018-08" db="EMBL/GenBank/DDBJ databases">
        <title>A genome reference for cultivated species of the human gut microbiota.</title>
        <authorList>
            <person name="Zou Y."/>
            <person name="Xue W."/>
            <person name="Luo G."/>
        </authorList>
    </citation>
    <scope>NUCLEOTIDE SEQUENCE [LARGE SCALE GENOMIC DNA]</scope>
    <source>
        <strain evidence="2 3">AM48-23BH</strain>
    </source>
</reference>
<evidence type="ECO:0000313" key="3">
    <source>
        <dbReference type="Proteomes" id="UP000286561"/>
    </source>
</evidence>
<keyword evidence="2" id="KW-0808">Transferase</keyword>
<dbReference type="CDD" id="cd05403">
    <property type="entry name" value="NT_KNTase_like"/>
    <property type="match status" value="1"/>
</dbReference>
<dbReference type="Pfam" id="PF18765">
    <property type="entry name" value="Polbeta"/>
    <property type="match status" value="1"/>
</dbReference>
<sequence>MTPASHSKNAGAFLNLEILIQNRRCAMKRTDQYLYLANGRLHRSLFGAINEKGEVKIVKDNQVLTRMNEKQAKALGNIARKIKELDNQKSISAVYLYGSVARGSAHGMSDLDIFIVLNDNDLTPEECRKFRIENSSFNDIDIDIHFENRNIFLKSNSTYHTNIKKEGLELWTA</sequence>
<accession>A0A413PZV4</accession>
<protein>
    <submittedName>
        <fullName evidence="2">Nucleotidyltransferase domain-containing protein</fullName>
    </submittedName>
</protein>
<organism evidence="2 3">
    <name type="scientific">Anaerobutyricum hallii</name>
    <dbReference type="NCBI Taxonomy" id="39488"/>
    <lineage>
        <taxon>Bacteria</taxon>
        <taxon>Bacillati</taxon>
        <taxon>Bacillota</taxon>
        <taxon>Clostridia</taxon>
        <taxon>Lachnospirales</taxon>
        <taxon>Lachnospiraceae</taxon>
        <taxon>Anaerobutyricum</taxon>
    </lineage>
</organism>
<dbReference type="GO" id="GO:0016740">
    <property type="term" value="F:transferase activity"/>
    <property type="evidence" value="ECO:0007669"/>
    <property type="project" value="UniProtKB-KW"/>
</dbReference>
<dbReference type="PANTHER" id="PTHR33933:SF1">
    <property type="entry name" value="PROTEIN ADENYLYLTRANSFERASE MNTA-RELATED"/>
    <property type="match status" value="1"/>
</dbReference>
<dbReference type="InterPro" id="IPR043519">
    <property type="entry name" value="NT_sf"/>
</dbReference>